<name>A0A2S5KTB9_9PROT</name>
<gene>
    <name evidence="5" type="ORF">C4K68_06705</name>
</gene>
<evidence type="ECO:0000256" key="2">
    <source>
        <dbReference type="ARBA" id="ARBA00023125"/>
    </source>
</evidence>
<dbReference type="PROSITE" id="PS01124">
    <property type="entry name" value="HTH_ARAC_FAMILY_2"/>
    <property type="match status" value="1"/>
</dbReference>
<feature type="domain" description="HTH araC/xylS-type" evidence="4">
    <location>
        <begin position="179"/>
        <end position="277"/>
    </location>
</feature>
<evidence type="ECO:0000313" key="6">
    <source>
        <dbReference type="Proteomes" id="UP000238196"/>
    </source>
</evidence>
<sequence>MPELSAPSSCLASPRQDVHADPLYSSHQHRQWTLRSDHQLLLLSAGSAEIAADPFHGPALIWLPHSLNLSLKLHAGSAGYLLGCSDAALWQCLQHHTELSALRYLTREAVNLTVDEQQPLTRHLQQSCQAMVEESRTLSAGSTVVLHAQLTIVLTYLWRLSGSEAVAEDSQKDSTGLIQRLRYLIEIHYRERWPVARYAQMMGLSQDRLYACCKRELGLSPLQLLHNRVLEDARLSLQRSVLSIEQIASYLGFRDSAQFSHFFKRLQGQSPSQYRAQLLKPRKTAGATNASDFSHWP</sequence>
<dbReference type="InterPro" id="IPR020449">
    <property type="entry name" value="Tscrpt_reg_AraC-type_HTH"/>
</dbReference>
<evidence type="ECO:0000313" key="5">
    <source>
        <dbReference type="EMBL" id="PPC78094.1"/>
    </source>
</evidence>
<keyword evidence="2" id="KW-0238">DNA-binding</keyword>
<dbReference type="InterPro" id="IPR018060">
    <property type="entry name" value="HTH_AraC"/>
</dbReference>
<dbReference type="GO" id="GO:0043565">
    <property type="term" value="F:sequence-specific DNA binding"/>
    <property type="evidence" value="ECO:0007669"/>
    <property type="project" value="InterPro"/>
</dbReference>
<dbReference type="SUPFAM" id="SSF46689">
    <property type="entry name" value="Homeodomain-like"/>
    <property type="match status" value="1"/>
</dbReference>
<dbReference type="Proteomes" id="UP000238196">
    <property type="component" value="Unassembled WGS sequence"/>
</dbReference>
<dbReference type="PANTHER" id="PTHR43280">
    <property type="entry name" value="ARAC-FAMILY TRANSCRIPTIONAL REGULATOR"/>
    <property type="match status" value="1"/>
</dbReference>
<dbReference type="InterPro" id="IPR009057">
    <property type="entry name" value="Homeodomain-like_sf"/>
</dbReference>
<evidence type="ECO:0000259" key="4">
    <source>
        <dbReference type="PROSITE" id="PS01124"/>
    </source>
</evidence>
<dbReference type="OrthoDB" id="9814125at2"/>
<dbReference type="GO" id="GO:0003700">
    <property type="term" value="F:DNA-binding transcription factor activity"/>
    <property type="evidence" value="ECO:0007669"/>
    <property type="project" value="InterPro"/>
</dbReference>
<dbReference type="PANTHER" id="PTHR43280:SF32">
    <property type="entry name" value="TRANSCRIPTIONAL REGULATORY PROTEIN"/>
    <property type="match status" value="1"/>
</dbReference>
<reference evidence="5 6" key="1">
    <citation type="submission" date="2018-02" db="EMBL/GenBank/DDBJ databases">
        <title>novel marine gammaproteobacteria from coastal saline agro ecosystem.</title>
        <authorList>
            <person name="Krishnan R."/>
            <person name="Ramesh Kumar N."/>
        </authorList>
    </citation>
    <scope>NUCLEOTIDE SEQUENCE [LARGE SCALE GENOMIC DNA]</scope>
    <source>
        <strain evidence="5 6">228</strain>
    </source>
</reference>
<evidence type="ECO:0000256" key="1">
    <source>
        <dbReference type="ARBA" id="ARBA00023015"/>
    </source>
</evidence>
<proteinExistence type="predicted"/>
<organism evidence="5 6">
    <name type="scientific">Proteobacteria bacterium 228</name>
    <dbReference type="NCBI Taxonomy" id="2083153"/>
    <lineage>
        <taxon>Bacteria</taxon>
        <taxon>Pseudomonadati</taxon>
        <taxon>Pseudomonadota</taxon>
    </lineage>
</organism>
<comment type="caution">
    <text evidence="5">The sequence shown here is derived from an EMBL/GenBank/DDBJ whole genome shotgun (WGS) entry which is preliminary data.</text>
</comment>
<accession>A0A2S5KTB9</accession>
<dbReference type="Pfam" id="PF12833">
    <property type="entry name" value="HTH_18"/>
    <property type="match status" value="1"/>
</dbReference>
<dbReference type="SMART" id="SM00342">
    <property type="entry name" value="HTH_ARAC"/>
    <property type="match status" value="1"/>
</dbReference>
<keyword evidence="3" id="KW-0804">Transcription</keyword>
<protein>
    <recommendedName>
        <fullName evidence="4">HTH araC/xylS-type domain-containing protein</fullName>
    </recommendedName>
</protein>
<evidence type="ECO:0000256" key="3">
    <source>
        <dbReference type="ARBA" id="ARBA00023163"/>
    </source>
</evidence>
<dbReference type="Gene3D" id="1.10.10.60">
    <property type="entry name" value="Homeodomain-like"/>
    <property type="match status" value="1"/>
</dbReference>
<dbReference type="PRINTS" id="PR00032">
    <property type="entry name" value="HTHARAC"/>
</dbReference>
<keyword evidence="1" id="KW-0805">Transcription regulation</keyword>
<dbReference type="EMBL" id="PRLP01000020">
    <property type="protein sequence ID" value="PPC78094.1"/>
    <property type="molecule type" value="Genomic_DNA"/>
</dbReference>
<dbReference type="AlphaFoldDB" id="A0A2S5KTB9"/>